<gene>
    <name evidence="2" type="primary">parB'</name>
    <name evidence="2" type="ORF">PKLPN57_286</name>
</gene>
<feature type="region of interest" description="Disordered" evidence="1">
    <location>
        <begin position="1"/>
        <end position="22"/>
    </location>
</feature>
<dbReference type="GO" id="GO:0043565">
    <property type="term" value="F:sequence-specific DNA binding"/>
    <property type="evidence" value="ECO:0007669"/>
    <property type="project" value="UniProtKB-ARBA"/>
</dbReference>
<evidence type="ECO:0000313" key="2">
    <source>
        <dbReference type="EMBL" id="SMY31348.1"/>
    </source>
</evidence>
<dbReference type="InterPro" id="IPR013321">
    <property type="entry name" value="Arc_rbn_hlx_hlx"/>
</dbReference>
<accession>A0A1Y6M6E4</accession>
<reference evidence="2" key="1">
    <citation type="submission" date="2017-05" db="EMBL/GenBank/DDBJ databases">
        <authorList>
            <person name="Song R."/>
            <person name="Chenine A.L."/>
            <person name="Ruprecht R.M."/>
        </authorList>
    </citation>
    <scope>NUCLEOTIDE SEQUENCE</scope>
    <source>
        <strain evidence="2">Klebsiella pneumoniae KLPN57</strain>
    </source>
</reference>
<protein>
    <submittedName>
        <fullName evidence="2">Partitioning protein, ParB</fullName>
    </submittedName>
</protein>
<dbReference type="Gene3D" id="1.10.1220.10">
    <property type="entry name" value="Met repressor-like"/>
    <property type="match status" value="1"/>
</dbReference>
<evidence type="ECO:0000256" key="1">
    <source>
        <dbReference type="SAM" id="MobiDB-lite"/>
    </source>
</evidence>
<organism evidence="2">
    <name type="scientific">Klebsiella pneumoniae</name>
    <dbReference type="NCBI Taxonomy" id="573"/>
    <lineage>
        <taxon>Bacteria</taxon>
        <taxon>Pseudomonadati</taxon>
        <taxon>Pseudomonadota</taxon>
        <taxon>Gammaproteobacteria</taxon>
        <taxon>Enterobacterales</taxon>
        <taxon>Enterobacteriaceae</taxon>
        <taxon>Klebsiella/Raoultella group</taxon>
        <taxon>Klebsiella</taxon>
        <taxon>Klebsiella pneumoniae complex</taxon>
    </lineage>
</organism>
<proteinExistence type="predicted"/>
<name>A0A1Y6M6E4_KLEPN</name>
<dbReference type="RefSeq" id="WP_015961926.1">
    <property type="nucleotide sequence ID" value="NZ_JAXABI010000033.1"/>
</dbReference>
<dbReference type="SUPFAM" id="SSF47598">
    <property type="entry name" value="Ribbon-helix-helix"/>
    <property type="match status" value="1"/>
</dbReference>
<dbReference type="AlphaFoldDB" id="A0A1Y6M6E4"/>
<dbReference type="GO" id="GO:0006355">
    <property type="term" value="P:regulation of DNA-templated transcription"/>
    <property type="evidence" value="ECO:0007669"/>
    <property type="project" value="InterPro"/>
</dbReference>
<dbReference type="InterPro" id="IPR010985">
    <property type="entry name" value="Ribbon_hlx_hlx"/>
</dbReference>
<sequence>MSKAATTLSAGRPSARTDKSKAATLASLADDASMKRVNFELSADQHTKLKIYATRQGKTIKELLTEYVASLPD</sequence>
<dbReference type="EMBL" id="LT882698">
    <property type="protein sequence ID" value="SMY31348.1"/>
    <property type="molecule type" value="Genomic_DNA"/>
</dbReference>